<evidence type="ECO:0000259" key="10">
    <source>
        <dbReference type="Pfam" id="PF25967"/>
    </source>
</evidence>
<sequence precursor="true">MKKSTRVAVLALTLLGVGAGYWYLGPRHSGAGQLTKEPPPVPVVLARAAVKDMPIVLAVVGRGEAYETVSLKSRVDGQVASVVFAEGQHVSRGDELIRLDTTDFTLRLRQAEAIVARDEAQLAKASADTRRYLALRDRGFVSEEKVNEMRTGEAVAGAALRADQAAVDLARAQLSYASIRAPFAGVMGARLVYPGAAVKLNDTVLAVINRVRPLHVGFAVSEKHLSRLRSAMTGGCQTGGCLKVSVGIPGEEARRFDGEARFIDNAVDPATGTIRMKAVVDNRDEALTPGQFLDVSLTLDTLRDSVVVPDAAVQQGPEGPLVFVVNAQGIVEVRKVEVAASSGGLTAVSRGVQSGESVVTDGQLRLVAGARVQAQEAGAGVPAAGQQR</sequence>
<keyword evidence="3" id="KW-0813">Transport</keyword>
<dbReference type="STRING" id="522306.CAP2UW1_0606"/>
<gene>
    <name evidence="11" type="ordered locus">CAP2UW1_0606</name>
</gene>
<evidence type="ECO:0000313" key="11">
    <source>
        <dbReference type="EMBL" id="ACV33953.1"/>
    </source>
</evidence>
<dbReference type="AlphaFoldDB" id="C7RLQ9"/>
<dbReference type="Pfam" id="PF25944">
    <property type="entry name" value="Beta-barrel_RND"/>
    <property type="match status" value="1"/>
</dbReference>
<protein>
    <submittedName>
        <fullName evidence="11">Efflux transporter, RND family, MFP subunit</fullName>
    </submittedName>
</protein>
<accession>C7RLQ9</accession>
<dbReference type="InterPro" id="IPR006143">
    <property type="entry name" value="RND_pump_MFP"/>
</dbReference>
<feature type="domain" description="Multidrug resistance protein MdtA-like barrel-sandwich hybrid" evidence="8">
    <location>
        <begin position="67"/>
        <end position="207"/>
    </location>
</feature>
<name>C7RLQ9_ACCRE</name>
<evidence type="ECO:0000259" key="8">
    <source>
        <dbReference type="Pfam" id="PF25917"/>
    </source>
</evidence>
<evidence type="ECO:0000259" key="7">
    <source>
        <dbReference type="Pfam" id="PF25876"/>
    </source>
</evidence>
<dbReference type="Gene3D" id="2.40.420.20">
    <property type="match status" value="1"/>
</dbReference>
<evidence type="ECO:0000256" key="6">
    <source>
        <dbReference type="ARBA" id="ARBA00023136"/>
    </source>
</evidence>
<proteinExistence type="inferred from homology"/>
<dbReference type="KEGG" id="app:CAP2UW1_0606"/>
<dbReference type="InterPro" id="IPR058626">
    <property type="entry name" value="MdtA-like_b-barrel"/>
</dbReference>
<dbReference type="InterPro" id="IPR058624">
    <property type="entry name" value="MdtA-like_HH"/>
</dbReference>
<keyword evidence="6" id="KW-0472">Membrane</keyword>
<dbReference type="eggNOG" id="COG0845">
    <property type="taxonomic scope" value="Bacteria"/>
</dbReference>
<evidence type="ECO:0000256" key="4">
    <source>
        <dbReference type="ARBA" id="ARBA00022475"/>
    </source>
</evidence>
<feature type="domain" description="Multidrug resistance protein MdtA-like alpha-helical hairpin" evidence="7">
    <location>
        <begin position="108"/>
        <end position="177"/>
    </location>
</feature>
<evidence type="ECO:0000256" key="1">
    <source>
        <dbReference type="ARBA" id="ARBA00004236"/>
    </source>
</evidence>
<keyword evidence="4" id="KW-1003">Cell membrane</keyword>
<dbReference type="Pfam" id="PF25967">
    <property type="entry name" value="RND-MFP_C"/>
    <property type="match status" value="1"/>
</dbReference>
<dbReference type="OrthoDB" id="9783047at2"/>
<reference evidence="11" key="2">
    <citation type="submission" date="2009-09" db="EMBL/GenBank/DDBJ databases">
        <title>Complete sequence of chromosome of Candidatus Accumulibacter phosphatis clade IIA str. UW-1.</title>
        <authorList>
            <consortium name="US DOE Joint Genome Institute"/>
            <person name="Martin H.G."/>
            <person name="Ivanova N."/>
            <person name="Kunin V."/>
            <person name="Warnecke F."/>
            <person name="Barry K."/>
            <person name="He S."/>
            <person name="Salamov A."/>
            <person name="Szeto E."/>
            <person name="Dalin E."/>
            <person name="Pangilinan J.L."/>
            <person name="Lapidus A."/>
            <person name="Lowry S."/>
            <person name="Kyrpides N.C."/>
            <person name="McMahon K.D."/>
            <person name="Hugenholtz P."/>
        </authorList>
    </citation>
    <scope>NUCLEOTIDE SEQUENCE [LARGE SCALE GENOMIC DNA]</scope>
    <source>
        <strain evidence="11">UW-1</strain>
    </source>
</reference>
<comment type="similarity">
    <text evidence="2">Belongs to the membrane fusion protein (MFP) (TC 8.A.1) family.</text>
</comment>
<dbReference type="PANTHER" id="PTHR30469">
    <property type="entry name" value="MULTIDRUG RESISTANCE PROTEIN MDTA"/>
    <property type="match status" value="1"/>
</dbReference>
<dbReference type="GO" id="GO:1990281">
    <property type="term" value="C:efflux pump complex"/>
    <property type="evidence" value="ECO:0007669"/>
    <property type="project" value="TreeGrafter"/>
</dbReference>
<dbReference type="InterPro" id="IPR058627">
    <property type="entry name" value="MdtA-like_C"/>
</dbReference>
<evidence type="ECO:0000256" key="5">
    <source>
        <dbReference type="ARBA" id="ARBA00022519"/>
    </source>
</evidence>
<dbReference type="EMBL" id="CP001715">
    <property type="protein sequence ID" value="ACV33953.1"/>
    <property type="molecule type" value="Genomic_DNA"/>
</dbReference>
<evidence type="ECO:0000256" key="2">
    <source>
        <dbReference type="ARBA" id="ARBA00009477"/>
    </source>
</evidence>
<dbReference type="NCBIfam" id="TIGR01730">
    <property type="entry name" value="RND_mfp"/>
    <property type="match status" value="1"/>
</dbReference>
<feature type="domain" description="Multidrug resistance protein MdtA-like C-terminal permuted SH3" evidence="10">
    <location>
        <begin position="305"/>
        <end position="362"/>
    </location>
</feature>
<dbReference type="Gene3D" id="2.40.30.170">
    <property type="match status" value="1"/>
</dbReference>
<reference evidence="11" key="1">
    <citation type="submission" date="2009-08" db="EMBL/GenBank/DDBJ databases">
        <authorList>
            <consortium name="US DOE Joint Genome Institute"/>
            <person name="Lucas S."/>
            <person name="Copeland A."/>
            <person name="Lapidus A."/>
            <person name="Glavina del Rio T."/>
            <person name="Dalin E."/>
            <person name="Tice H."/>
            <person name="Bruce D."/>
            <person name="Barry K."/>
            <person name="Pitluck S."/>
            <person name="Lowry S."/>
            <person name="Larimer F."/>
            <person name="Land M."/>
            <person name="Hauser L."/>
            <person name="Kyrpides N."/>
            <person name="Ivanova N."/>
            <person name="McMahon K.D."/>
            <person name="Hugenholtz P."/>
        </authorList>
    </citation>
    <scope>NUCLEOTIDE SEQUENCE</scope>
    <source>
        <strain evidence="11">UW-1</strain>
    </source>
</reference>
<comment type="subcellular location">
    <subcellularLocation>
        <location evidence="1">Cell membrane</location>
    </subcellularLocation>
</comment>
<dbReference type="Gene3D" id="2.40.50.100">
    <property type="match status" value="1"/>
</dbReference>
<dbReference type="GO" id="GO:0015562">
    <property type="term" value="F:efflux transmembrane transporter activity"/>
    <property type="evidence" value="ECO:0007669"/>
    <property type="project" value="TreeGrafter"/>
</dbReference>
<evidence type="ECO:0000256" key="3">
    <source>
        <dbReference type="ARBA" id="ARBA00022448"/>
    </source>
</evidence>
<organism evidence="11">
    <name type="scientific">Accumulibacter regalis</name>
    <dbReference type="NCBI Taxonomy" id="522306"/>
    <lineage>
        <taxon>Bacteria</taxon>
        <taxon>Pseudomonadati</taxon>
        <taxon>Pseudomonadota</taxon>
        <taxon>Betaproteobacteria</taxon>
        <taxon>Candidatus Accumulibacter</taxon>
    </lineage>
</organism>
<keyword evidence="5" id="KW-0997">Cell inner membrane</keyword>
<dbReference type="Gene3D" id="1.10.287.470">
    <property type="entry name" value="Helix hairpin bin"/>
    <property type="match status" value="1"/>
</dbReference>
<feature type="domain" description="Multidrug resistance protein MdtA-like beta-barrel" evidence="9">
    <location>
        <begin position="213"/>
        <end position="301"/>
    </location>
</feature>
<evidence type="ECO:0000259" key="9">
    <source>
        <dbReference type="Pfam" id="PF25944"/>
    </source>
</evidence>
<dbReference type="HOGENOM" id="CLU_018816_2_0_4"/>
<dbReference type="InterPro" id="IPR058625">
    <property type="entry name" value="MdtA-like_BSH"/>
</dbReference>
<dbReference type="Pfam" id="PF25876">
    <property type="entry name" value="HH_MFP_RND"/>
    <property type="match status" value="1"/>
</dbReference>
<dbReference type="SUPFAM" id="SSF111369">
    <property type="entry name" value="HlyD-like secretion proteins"/>
    <property type="match status" value="1"/>
</dbReference>
<dbReference type="PANTHER" id="PTHR30469:SF36">
    <property type="entry name" value="BLL3903 PROTEIN"/>
    <property type="match status" value="1"/>
</dbReference>
<dbReference type="Pfam" id="PF25917">
    <property type="entry name" value="BSH_RND"/>
    <property type="match status" value="1"/>
</dbReference>